<evidence type="ECO:0000313" key="17">
    <source>
        <dbReference type="EMBL" id="GGE62503.1"/>
    </source>
</evidence>
<dbReference type="GO" id="GO:0005829">
    <property type="term" value="C:cytosol"/>
    <property type="evidence" value="ECO:0007669"/>
    <property type="project" value="TreeGrafter"/>
</dbReference>
<dbReference type="Pfam" id="PF22613">
    <property type="entry name" value="Transketolase_C_1"/>
    <property type="match status" value="1"/>
</dbReference>
<feature type="binding site" evidence="13">
    <location>
        <position position="195"/>
    </location>
    <ligand>
        <name>thiamine diphosphate</name>
        <dbReference type="ChEBI" id="CHEBI:58937"/>
    </ligand>
</feature>
<dbReference type="NCBIfam" id="TIGR00232">
    <property type="entry name" value="tktlase_bact"/>
    <property type="match status" value="1"/>
</dbReference>
<dbReference type="CDD" id="cd07033">
    <property type="entry name" value="TPP_PYR_DXS_TK_like"/>
    <property type="match status" value="1"/>
</dbReference>
<evidence type="ECO:0000256" key="15">
    <source>
        <dbReference type="PIRSR" id="PIRSR605478-5"/>
    </source>
</evidence>
<feature type="binding site" evidence="13">
    <location>
        <begin position="121"/>
        <end position="123"/>
    </location>
    <ligand>
        <name>thiamine diphosphate</name>
        <dbReference type="ChEBI" id="CHEBI:58937"/>
    </ligand>
</feature>
<keyword evidence="7 14" id="KW-0460">Magnesium</keyword>
<reference evidence="17" key="2">
    <citation type="submission" date="2020-09" db="EMBL/GenBank/DDBJ databases">
        <authorList>
            <person name="Sun Q."/>
            <person name="Zhou Y."/>
        </authorList>
    </citation>
    <scope>NUCLEOTIDE SEQUENCE</scope>
    <source>
        <strain evidence="17">CGMCC 1.15388</strain>
    </source>
</reference>
<dbReference type="InterPro" id="IPR009014">
    <property type="entry name" value="Transketo_C/PFOR_II"/>
</dbReference>
<dbReference type="InterPro" id="IPR005475">
    <property type="entry name" value="Transketolase-like_Pyr-bd"/>
</dbReference>
<dbReference type="InterPro" id="IPR029061">
    <property type="entry name" value="THDP-binding"/>
</dbReference>
<evidence type="ECO:0000256" key="5">
    <source>
        <dbReference type="ARBA" id="ARBA00022679"/>
    </source>
</evidence>
<dbReference type="FunFam" id="3.40.50.970:FF:000003">
    <property type="entry name" value="Transketolase"/>
    <property type="match status" value="1"/>
</dbReference>
<dbReference type="FunFam" id="3.40.50.920:FF:000003">
    <property type="entry name" value="Transketolase"/>
    <property type="match status" value="1"/>
</dbReference>
<feature type="binding site" evidence="12">
    <location>
        <position position="277"/>
    </location>
    <ligand>
        <name>substrate</name>
    </ligand>
</feature>
<name>A0A917AN64_9MICC</name>
<keyword evidence="5" id="KW-0808">Transferase</keyword>
<dbReference type="CDD" id="cd02012">
    <property type="entry name" value="TPP_TK"/>
    <property type="match status" value="1"/>
</dbReference>
<accession>A0A917AN64</accession>
<reference evidence="17" key="1">
    <citation type="journal article" date="2014" name="Int. J. Syst. Evol. Microbiol.">
        <title>Complete genome sequence of Corynebacterium casei LMG S-19264T (=DSM 44701T), isolated from a smear-ripened cheese.</title>
        <authorList>
            <consortium name="US DOE Joint Genome Institute (JGI-PGF)"/>
            <person name="Walter F."/>
            <person name="Albersmeier A."/>
            <person name="Kalinowski J."/>
            <person name="Ruckert C."/>
        </authorList>
    </citation>
    <scope>NUCLEOTIDE SEQUENCE</scope>
    <source>
        <strain evidence="17">CGMCC 1.15388</strain>
    </source>
</reference>
<dbReference type="InterPro" id="IPR020826">
    <property type="entry name" value="Transketolase_BS"/>
</dbReference>
<dbReference type="GO" id="GO:0006098">
    <property type="term" value="P:pentose-phosphate shunt"/>
    <property type="evidence" value="ECO:0007669"/>
    <property type="project" value="TreeGrafter"/>
</dbReference>
<feature type="site" description="Important for catalytic activity" evidence="15">
    <location>
        <position position="277"/>
    </location>
</feature>
<keyword evidence="6 14" id="KW-0479">Metal-binding</keyword>
<feature type="binding site" evidence="14">
    <location>
        <position position="197"/>
    </location>
    <ligand>
        <name>Mg(2+)</name>
        <dbReference type="ChEBI" id="CHEBI:18420"/>
    </ligand>
</feature>
<feature type="binding site" evidence="14">
    <location>
        <position position="195"/>
    </location>
    <ligand>
        <name>Mg(2+)</name>
        <dbReference type="ChEBI" id="CHEBI:18420"/>
    </ligand>
</feature>
<feature type="binding site" evidence="12">
    <location>
        <position position="543"/>
    </location>
    <ligand>
        <name>substrate</name>
    </ligand>
</feature>
<feature type="binding site" evidence="13">
    <location>
        <position position="277"/>
    </location>
    <ligand>
        <name>thiamine diphosphate</name>
        <dbReference type="ChEBI" id="CHEBI:58937"/>
    </ligand>
</feature>
<comment type="cofactor">
    <cofactor evidence="13">
        <name>thiamine diphosphate</name>
        <dbReference type="ChEBI" id="CHEBI:58937"/>
    </cofactor>
    <text evidence="13">Binds 1 thiamine pyrophosphate per subunit. During the reaction, the substrate forms a covalent intermediate with the cofactor.</text>
</comment>
<evidence type="ECO:0000256" key="14">
    <source>
        <dbReference type="PIRSR" id="PIRSR605478-4"/>
    </source>
</evidence>
<keyword evidence="18" id="KW-1185">Reference proteome</keyword>
<sequence>MTDQAVFTDLDKRAVDTLRVLAADAVEKVGSGHPGTAMSLAPAAYLLFQKVMKHDPSDPTWIGRDRFILSPGHTSLTLYLQLYFSGYGLELDDIEALRTWDSLTPGHPEYGHTAGVEITTGPLGQGLASAVGFAYGQRRFRGLLDAEAAPGESPFDHNVWVIASDGDLQEGVTSEASSLAGHQELGNLTVIWDDNKISIEDDTDIAFTEDVLARYEAYGWHVQRVDWLKTGDYAEDVEELSRALDAAKSETSKPSLIALRTVIGWPAPTKQNTGGIHGAKLGGEELEGLKKALGFDPEQHFHVEDEVIAHARDIKQRSMETRQEWEKGFQAWREANPQSAELFDRLSEGRLPEGWEENLPEFPAGEAVATRAASGKVLNAVADVLPELWGGSADLAGSNNTILSGSPSFVPSEHSTEKFEGNPYGRNLHFGIREHAAAAITNGIQLSVPLRTYSGTFLIFSDYQRPAVRLAALMGVGSIFVWTHDSIGLGEDGPTHQPIEQLASLRAIPNLDVVRPGDPNEVAVAWREILKNSERPAGLALTRQGIATFARGAGEATADEFASVEGAAKGAYVLAEAVKDGAVVTPDVVLIATGSEVELAVEARESLAEQGVTARVVSAPCLEWFDAQDAEYREKVIPSSVKARVAVEAAHPMSWYRYVGDAGRVVGLDHFGASADYKTLYQEFGITSEAVASAAQESIAAAS</sequence>
<dbReference type="PANTHER" id="PTHR43522:SF2">
    <property type="entry name" value="TRANSKETOLASE 1-RELATED"/>
    <property type="match status" value="1"/>
</dbReference>
<gene>
    <name evidence="17" type="ORF">GCM10011401_06970</name>
</gene>
<feature type="binding site" evidence="14">
    <location>
        <position position="165"/>
    </location>
    <ligand>
        <name>Mg(2+)</name>
        <dbReference type="ChEBI" id="CHEBI:18420"/>
    </ligand>
</feature>
<evidence type="ECO:0000256" key="9">
    <source>
        <dbReference type="ARBA" id="ARBA00049473"/>
    </source>
</evidence>
<feature type="binding site" evidence="12">
    <location>
        <position position="492"/>
    </location>
    <ligand>
        <name>substrate</name>
    </ligand>
</feature>
<comment type="caution">
    <text evidence="17">The sequence shown here is derived from an EMBL/GenBank/DDBJ whole genome shotgun (WGS) entry which is preliminary data.</text>
</comment>
<feature type="binding site" evidence="12">
    <location>
        <position position="484"/>
    </location>
    <ligand>
        <name>substrate</name>
    </ligand>
</feature>
<evidence type="ECO:0000256" key="4">
    <source>
        <dbReference type="ARBA" id="ARBA00016662"/>
    </source>
</evidence>
<comment type="catalytic activity">
    <reaction evidence="9">
        <text>D-sedoheptulose 7-phosphate + D-glyceraldehyde 3-phosphate = aldehydo-D-ribose 5-phosphate + D-xylulose 5-phosphate</text>
        <dbReference type="Rhea" id="RHEA:10508"/>
        <dbReference type="ChEBI" id="CHEBI:57483"/>
        <dbReference type="ChEBI" id="CHEBI:57737"/>
        <dbReference type="ChEBI" id="CHEBI:58273"/>
        <dbReference type="ChEBI" id="CHEBI:59776"/>
        <dbReference type="EC" id="2.2.1.1"/>
    </reaction>
</comment>
<dbReference type="PANTHER" id="PTHR43522">
    <property type="entry name" value="TRANSKETOLASE"/>
    <property type="match status" value="1"/>
</dbReference>
<dbReference type="InterPro" id="IPR005474">
    <property type="entry name" value="Transketolase_N"/>
</dbReference>
<evidence type="ECO:0000313" key="18">
    <source>
        <dbReference type="Proteomes" id="UP000633136"/>
    </source>
</evidence>
<dbReference type="Pfam" id="PF00456">
    <property type="entry name" value="Transketolase_N"/>
    <property type="match status" value="1"/>
</dbReference>
<evidence type="ECO:0000256" key="7">
    <source>
        <dbReference type="ARBA" id="ARBA00022842"/>
    </source>
</evidence>
<dbReference type="AlphaFoldDB" id="A0A917AN64"/>
<dbReference type="InterPro" id="IPR049557">
    <property type="entry name" value="Transketolase_CS"/>
</dbReference>
<feature type="site" description="Important for catalytic activity" evidence="15">
    <location>
        <position position="33"/>
    </location>
</feature>
<dbReference type="Gene3D" id="3.40.50.970">
    <property type="match status" value="2"/>
</dbReference>
<keyword evidence="8 13" id="KW-0786">Thiamine pyrophosphate</keyword>
<evidence type="ECO:0000256" key="10">
    <source>
        <dbReference type="NCBIfam" id="TIGR00232"/>
    </source>
</evidence>
<evidence type="ECO:0000256" key="12">
    <source>
        <dbReference type="PIRSR" id="PIRSR605478-2"/>
    </source>
</evidence>
<dbReference type="InterPro" id="IPR055152">
    <property type="entry name" value="Transketolase-like_C_2"/>
</dbReference>
<feature type="binding site" evidence="13">
    <location>
        <position position="460"/>
    </location>
    <ligand>
        <name>thiamine diphosphate</name>
        <dbReference type="ChEBI" id="CHEBI:58937"/>
    </ligand>
</feature>
<dbReference type="Gene3D" id="3.40.50.920">
    <property type="match status" value="1"/>
</dbReference>
<dbReference type="SUPFAM" id="SSF52518">
    <property type="entry name" value="Thiamin diphosphate-binding fold (THDP-binding)"/>
    <property type="match status" value="2"/>
</dbReference>
<feature type="binding site" evidence="12">
    <location>
        <position position="371"/>
    </location>
    <ligand>
        <name>substrate</name>
    </ligand>
</feature>
<dbReference type="GO" id="GO:0004802">
    <property type="term" value="F:transketolase activity"/>
    <property type="evidence" value="ECO:0007669"/>
    <property type="project" value="UniProtKB-UniRule"/>
</dbReference>
<dbReference type="SUPFAM" id="SSF52922">
    <property type="entry name" value="TK C-terminal domain-like"/>
    <property type="match status" value="1"/>
</dbReference>
<dbReference type="PROSITE" id="PS00802">
    <property type="entry name" value="TRANSKETOLASE_2"/>
    <property type="match status" value="1"/>
</dbReference>
<feature type="binding site" evidence="12">
    <location>
        <position position="33"/>
    </location>
    <ligand>
        <name>substrate</name>
    </ligand>
</feature>
<evidence type="ECO:0000256" key="1">
    <source>
        <dbReference type="ARBA" id="ARBA00007131"/>
    </source>
</evidence>
<evidence type="ECO:0000256" key="3">
    <source>
        <dbReference type="ARBA" id="ARBA00013152"/>
    </source>
</evidence>
<dbReference type="InterPro" id="IPR005478">
    <property type="entry name" value="Transketolase_bac-like"/>
</dbReference>
<dbReference type="EMBL" id="BMIS01000002">
    <property type="protein sequence ID" value="GGE62503.1"/>
    <property type="molecule type" value="Genomic_DNA"/>
</dbReference>
<evidence type="ECO:0000256" key="6">
    <source>
        <dbReference type="ARBA" id="ARBA00022723"/>
    </source>
</evidence>
<evidence type="ECO:0000256" key="2">
    <source>
        <dbReference type="ARBA" id="ARBA00011738"/>
    </source>
</evidence>
<dbReference type="SMART" id="SM00861">
    <property type="entry name" value="Transket_pyr"/>
    <property type="match status" value="1"/>
</dbReference>
<comment type="similarity">
    <text evidence="1">Belongs to the transketolase family.</text>
</comment>
<comment type="cofactor">
    <cofactor evidence="14">
        <name>Mg(2+)</name>
        <dbReference type="ChEBI" id="CHEBI:18420"/>
    </cofactor>
    <text evidence="14">Binds 1 Mg(2+) ion per subunit. Can also utilize other divalent metal cations, such as Ca(2+), Mn(2+) and Co(2+).</text>
</comment>
<protein>
    <recommendedName>
        <fullName evidence="4 10">Transketolase</fullName>
        <ecNumber evidence="3 10">2.2.1.1</ecNumber>
    </recommendedName>
</protein>
<feature type="binding site" evidence="13">
    <location>
        <position position="73"/>
    </location>
    <ligand>
        <name>thiamine diphosphate</name>
        <dbReference type="ChEBI" id="CHEBI:58937"/>
    </ligand>
</feature>
<feature type="domain" description="Transketolase-like pyrimidine-binding" evidence="16">
    <location>
        <begin position="368"/>
        <end position="548"/>
    </location>
</feature>
<dbReference type="InterPro" id="IPR033247">
    <property type="entry name" value="Transketolase_fam"/>
</dbReference>
<evidence type="ECO:0000256" key="11">
    <source>
        <dbReference type="PIRSR" id="PIRSR605478-1"/>
    </source>
</evidence>
<dbReference type="FunFam" id="3.40.50.970:FF:000004">
    <property type="entry name" value="Transketolase"/>
    <property type="match status" value="1"/>
</dbReference>
<dbReference type="EC" id="2.2.1.1" evidence="3 10"/>
<evidence type="ECO:0000259" key="16">
    <source>
        <dbReference type="SMART" id="SM00861"/>
    </source>
</evidence>
<organism evidence="17 18">
    <name type="scientific">Nesterenkonia cremea</name>
    <dbReference type="NCBI Taxonomy" id="1882340"/>
    <lineage>
        <taxon>Bacteria</taxon>
        <taxon>Bacillati</taxon>
        <taxon>Actinomycetota</taxon>
        <taxon>Actinomycetes</taxon>
        <taxon>Micrococcales</taxon>
        <taxon>Micrococcaceae</taxon>
        <taxon>Nesterenkonia</taxon>
    </lineage>
</organism>
<feature type="binding site" evidence="12">
    <location>
        <position position="398"/>
    </location>
    <ligand>
        <name>substrate</name>
    </ligand>
</feature>
<feature type="active site" description="Proton donor" evidence="11">
    <location>
        <position position="434"/>
    </location>
</feature>
<dbReference type="PROSITE" id="PS00801">
    <property type="entry name" value="TRANSKETOLASE_1"/>
    <property type="match status" value="1"/>
</dbReference>
<feature type="binding site" evidence="13">
    <location>
        <position position="166"/>
    </location>
    <ligand>
        <name>thiamine diphosphate</name>
        <dbReference type="ChEBI" id="CHEBI:58937"/>
    </ligand>
</feature>
<comment type="subunit">
    <text evidence="2">Homodimer.</text>
</comment>
<dbReference type="RefSeq" id="WP_188682739.1">
    <property type="nucleotide sequence ID" value="NZ_BMIS01000002.1"/>
</dbReference>
<dbReference type="GO" id="GO:0000287">
    <property type="term" value="F:magnesium ion binding"/>
    <property type="evidence" value="ECO:0007669"/>
    <property type="project" value="UniProtKB-ARBA"/>
</dbReference>
<feature type="binding site" evidence="12">
    <location>
        <position position="496"/>
    </location>
    <ligand>
        <name>substrate</name>
    </ligand>
</feature>
<dbReference type="Pfam" id="PF02779">
    <property type="entry name" value="Transket_pyr"/>
    <property type="match status" value="1"/>
</dbReference>
<dbReference type="Proteomes" id="UP000633136">
    <property type="component" value="Unassembled WGS sequence"/>
</dbReference>
<evidence type="ECO:0000256" key="8">
    <source>
        <dbReference type="ARBA" id="ARBA00023052"/>
    </source>
</evidence>
<proteinExistence type="inferred from homology"/>
<evidence type="ECO:0000256" key="13">
    <source>
        <dbReference type="PIRSR" id="PIRSR605478-3"/>
    </source>
</evidence>